<keyword evidence="5 10" id="KW-0812">Transmembrane</keyword>
<dbReference type="AlphaFoldDB" id="A0A4R2RDH7"/>
<name>A0A4R2RDH7_9FIRM</name>
<proteinExistence type="inferred from homology"/>
<dbReference type="PANTHER" id="PTHR34182:SF1">
    <property type="entry name" value="PROTEIN-EXPORT MEMBRANE PROTEIN SECG"/>
    <property type="match status" value="1"/>
</dbReference>
<reference evidence="11 12" key="1">
    <citation type="submission" date="2019-03" db="EMBL/GenBank/DDBJ databases">
        <title>Genomic Encyclopedia of Type Strains, Phase IV (KMG-IV): sequencing the most valuable type-strain genomes for metagenomic binning, comparative biology and taxonomic classification.</title>
        <authorList>
            <person name="Goeker M."/>
        </authorList>
    </citation>
    <scope>NUCLEOTIDE SEQUENCE [LARGE SCALE GENOMIC DNA]</scope>
    <source>
        <strain evidence="11 12">DSM 11170</strain>
    </source>
</reference>
<evidence type="ECO:0000256" key="9">
    <source>
        <dbReference type="ARBA" id="ARBA00023136"/>
    </source>
</evidence>
<comment type="caution">
    <text evidence="10">Lacks conserved residue(s) required for the propagation of feature annotation.</text>
</comment>
<dbReference type="GO" id="GO:0005886">
    <property type="term" value="C:plasma membrane"/>
    <property type="evidence" value="ECO:0007669"/>
    <property type="project" value="UniProtKB-SubCell"/>
</dbReference>
<evidence type="ECO:0000256" key="1">
    <source>
        <dbReference type="ARBA" id="ARBA00004651"/>
    </source>
</evidence>
<dbReference type="PRINTS" id="PR01651">
    <property type="entry name" value="SECGEXPORT"/>
</dbReference>
<dbReference type="NCBIfam" id="TIGR00810">
    <property type="entry name" value="secG"/>
    <property type="match status" value="1"/>
</dbReference>
<evidence type="ECO:0000313" key="11">
    <source>
        <dbReference type="EMBL" id="TCP61520.1"/>
    </source>
</evidence>
<keyword evidence="8 10" id="KW-0811">Translocation</keyword>
<evidence type="ECO:0000256" key="6">
    <source>
        <dbReference type="ARBA" id="ARBA00022927"/>
    </source>
</evidence>
<keyword evidence="9 10" id="KW-0472">Membrane</keyword>
<dbReference type="Pfam" id="PF03840">
    <property type="entry name" value="SecG"/>
    <property type="match status" value="1"/>
</dbReference>
<dbReference type="PANTHER" id="PTHR34182">
    <property type="entry name" value="PROTEIN-EXPORT MEMBRANE PROTEIN SECG"/>
    <property type="match status" value="1"/>
</dbReference>
<evidence type="ECO:0000256" key="5">
    <source>
        <dbReference type="ARBA" id="ARBA00022692"/>
    </source>
</evidence>
<organism evidence="11 12">
    <name type="scientific">Heliophilum fasciatum</name>
    <dbReference type="NCBI Taxonomy" id="35700"/>
    <lineage>
        <taxon>Bacteria</taxon>
        <taxon>Bacillati</taxon>
        <taxon>Bacillota</taxon>
        <taxon>Clostridia</taxon>
        <taxon>Eubacteriales</taxon>
        <taxon>Heliobacteriaceae</taxon>
        <taxon>Heliophilum</taxon>
    </lineage>
</organism>
<evidence type="ECO:0000313" key="12">
    <source>
        <dbReference type="Proteomes" id="UP000294813"/>
    </source>
</evidence>
<dbReference type="EMBL" id="SLXT01000027">
    <property type="protein sequence ID" value="TCP61520.1"/>
    <property type="molecule type" value="Genomic_DNA"/>
</dbReference>
<keyword evidence="12" id="KW-1185">Reference proteome</keyword>
<keyword evidence="7 10" id="KW-1133">Transmembrane helix</keyword>
<dbReference type="GO" id="GO:0009306">
    <property type="term" value="P:protein secretion"/>
    <property type="evidence" value="ECO:0007669"/>
    <property type="project" value="UniProtKB-UniRule"/>
</dbReference>
<keyword evidence="6 10" id="KW-0653">Protein transport</keyword>
<dbReference type="GO" id="GO:0065002">
    <property type="term" value="P:intracellular protein transmembrane transport"/>
    <property type="evidence" value="ECO:0007669"/>
    <property type="project" value="TreeGrafter"/>
</dbReference>
<gene>
    <name evidence="11" type="ORF">EDD73_12723</name>
</gene>
<dbReference type="InterPro" id="IPR004692">
    <property type="entry name" value="SecG"/>
</dbReference>
<dbReference type="Proteomes" id="UP000294813">
    <property type="component" value="Unassembled WGS sequence"/>
</dbReference>
<accession>A0A4R2RDH7</accession>
<comment type="caution">
    <text evidence="11">The sequence shown here is derived from an EMBL/GenBank/DDBJ whole genome shotgun (WGS) entry which is preliminary data.</text>
</comment>
<feature type="transmembrane region" description="Helical" evidence="10">
    <location>
        <begin position="51"/>
        <end position="74"/>
    </location>
</feature>
<comment type="subcellular location">
    <subcellularLocation>
        <location evidence="1 10">Cell membrane</location>
        <topology evidence="1 10">Multi-pass membrane protein</topology>
    </subcellularLocation>
</comment>
<evidence type="ECO:0000256" key="4">
    <source>
        <dbReference type="ARBA" id="ARBA00022475"/>
    </source>
</evidence>
<comment type="similarity">
    <text evidence="2 10">Belongs to the SecG family.</text>
</comment>
<protein>
    <recommendedName>
        <fullName evidence="10">Protein-export membrane protein SecG</fullName>
    </recommendedName>
</protein>
<evidence type="ECO:0000256" key="2">
    <source>
        <dbReference type="ARBA" id="ARBA00008445"/>
    </source>
</evidence>
<dbReference type="GO" id="GO:0015450">
    <property type="term" value="F:protein-transporting ATPase activity"/>
    <property type="evidence" value="ECO:0007669"/>
    <property type="project" value="UniProtKB-UniRule"/>
</dbReference>
<keyword evidence="4 10" id="KW-1003">Cell membrane</keyword>
<keyword evidence="3 10" id="KW-0813">Transport</keyword>
<sequence length="75" mass="7395">MSTAITIIHVIASLGLIAAIVMQSGKSAGLSGSIAGGSESFFGKSKGIDALLVKVSTVLATIFLLSALGLSIFAA</sequence>
<comment type="function">
    <text evidence="10">Involved in protein export. Participates in an early event of protein translocation.</text>
</comment>
<evidence type="ECO:0000256" key="3">
    <source>
        <dbReference type="ARBA" id="ARBA00022448"/>
    </source>
</evidence>
<evidence type="ECO:0000256" key="10">
    <source>
        <dbReference type="RuleBase" id="RU365087"/>
    </source>
</evidence>
<dbReference type="GO" id="GO:0043952">
    <property type="term" value="P:protein transport by the Sec complex"/>
    <property type="evidence" value="ECO:0007669"/>
    <property type="project" value="TreeGrafter"/>
</dbReference>
<evidence type="ECO:0000256" key="8">
    <source>
        <dbReference type="ARBA" id="ARBA00023010"/>
    </source>
</evidence>
<evidence type="ECO:0000256" key="7">
    <source>
        <dbReference type="ARBA" id="ARBA00022989"/>
    </source>
</evidence>